<dbReference type="InterPro" id="IPR032726">
    <property type="entry name" value="ThiS-like_dom"/>
</dbReference>
<dbReference type="PANTHER" id="PTHR43267:SF3">
    <property type="entry name" value="THIF PROTEIN"/>
    <property type="match status" value="1"/>
</dbReference>
<comment type="caution">
    <text evidence="3">The sequence shown here is derived from an EMBL/GenBank/DDBJ whole genome shotgun (WGS) entry which is preliminary data.</text>
</comment>
<evidence type="ECO:0000313" key="3">
    <source>
        <dbReference type="EMBL" id="TCQ03081.1"/>
    </source>
</evidence>
<dbReference type="Pfam" id="PF14453">
    <property type="entry name" value="ThiS-like"/>
    <property type="match status" value="1"/>
</dbReference>
<keyword evidence="4" id="KW-1185">Reference proteome</keyword>
<dbReference type="RefSeq" id="WP_132848147.1">
    <property type="nucleotide sequence ID" value="NZ_CP058648.1"/>
</dbReference>
<accession>A0A4R2TIK3</accession>
<dbReference type="SUPFAM" id="SSF69572">
    <property type="entry name" value="Activating enzymes of the ubiquitin-like proteins"/>
    <property type="match status" value="1"/>
</dbReference>
<dbReference type="Pfam" id="PF00899">
    <property type="entry name" value="ThiF"/>
    <property type="match status" value="1"/>
</dbReference>
<proteinExistence type="predicted"/>
<dbReference type="AlphaFoldDB" id="A0A4R2TIK3"/>
<dbReference type="GO" id="GO:0008641">
    <property type="term" value="F:ubiquitin-like modifier activating enzyme activity"/>
    <property type="evidence" value="ECO:0007669"/>
    <property type="project" value="InterPro"/>
</dbReference>
<evidence type="ECO:0000259" key="2">
    <source>
        <dbReference type="Pfam" id="PF14453"/>
    </source>
</evidence>
<dbReference type="NCBIfam" id="NF006395">
    <property type="entry name" value="PRK08644.1"/>
    <property type="match status" value="1"/>
</dbReference>
<dbReference type="NCBIfam" id="TIGR02354">
    <property type="entry name" value="thiF_fam2"/>
    <property type="match status" value="1"/>
</dbReference>
<sequence>MKIQANEKFYEITNNTTAFGIRDSIKPEADIVILNGFIIKEDYTLNDGDKLSFIKRGEIPTEQELESLLVSRHTPGVHENVKKATVGIAGLGGLGSNIAISLARIGIGKLLLIDFDVVEPSNLNRQQYFIKHIGMHKTDALKDLIKEINPFVEIETKNIYLDKSNIVESFKDVDVIVEAFDNPICKAELVTTTLNMLKDKPIVAASGLAGYFSNNLIQTKKIRDNFYLVGDDISEAKPGSGLMAPRVAIAANHQANMVLRILLGEREI</sequence>
<dbReference type="CDD" id="cd01487">
    <property type="entry name" value="E1_ThiF_like"/>
    <property type="match status" value="1"/>
</dbReference>
<dbReference type="PANTHER" id="PTHR43267">
    <property type="entry name" value="TRNA THREONYLCARBAMOYLADENOSINE DEHYDRATASE"/>
    <property type="match status" value="1"/>
</dbReference>
<dbReference type="GO" id="GO:0016779">
    <property type="term" value="F:nucleotidyltransferase activity"/>
    <property type="evidence" value="ECO:0007669"/>
    <property type="project" value="UniProtKB-KW"/>
</dbReference>
<name>A0A4R2TIK3_9FIRM</name>
<organism evidence="3 4">
    <name type="scientific">Serpentinicella alkaliphila</name>
    <dbReference type="NCBI Taxonomy" id="1734049"/>
    <lineage>
        <taxon>Bacteria</taxon>
        <taxon>Bacillati</taxon>
        <taxon>Bacillota</taxon>
        <taxon>Clostridia</taxon>
        <taxon>Peptostreptococcales</taxon>
        <taxon>Natronincolaceae</taxon>
        <taxon>Serpentinicella</taxon>
    </lineage>
</organism>
<dbReference type="GO" id="GO:0061504">
    <property type="term" value="P:cyclic threonylcarbamoyladenosine biosynthetic process"/>
    <property type="evidence" value="ECO:0007669"/>
    <property type="project" value="TreeGrafter"/>
</dbReference>
<dbReference type="InterPro" id="IPR012729">
    <property type="entry name" value="ThiF_fam2"/>
</dbReference>
<evidence type="ECO:0000259" key="1">
    <source>
        <dbReference type="Pfam" id="PF00899"/>
    </source>
</evidence>
<dbReference type="Proteomes" id="UP000295504">
    <property type="component" value="Unassembled WGS sequence"/>
</dbReference>
<gene>
    <name evidence="3" type="ORF">EDD79_101145</name>
</gene>
<dbReference type="OrthoDB" id="9804286at2"/>
<reference evidence="3 4" key="1">
    <citation type="submission" date="2019-03" db="EMBL/GenBank/DDBJ databases">
        <title>Genomic Encyclopedia of Type Strains, Phase IV (KMG-IV): sequencing the most valuable type-strain genomes for metagenomic binning, comparative biology and taxonomic classification.</title>
        <authorList>
            <person name="Goeker M."/>
        </authorList>
    </citation>
    <scope>NUCLEOTIDE SEQUENCE [LARGE SCALE GENOMIC DNA]</scope>
    <source>
        <strain evidence="3 4">DSM 100013</strain>
    </source>
</reference>
<protein>
    <submittedName>
        <fullName evidence="3">Sulfur carrier protein ThiS adenylyltransferase</fullName>
    </submittedName>
</protein>
<keyword evidence="3" id="KW-0548">Nucleotidyltransferase</keyword>
<keyword evidence="3" id="KW-0808">Transferase</keyword>
<evidence type="ECO:0000313" key="4">
    <source>
        <dbReference type="Proteomes" id="UP000295504"/>
    </source>
</evidence>
<feature type="domain" description="ThiS-like ubiquitin" evidence="2">
    <location>
        <begin position="1"/>
        <end position="57"/>
    </location>
</feature>
<dbReference type="GO" id="GO:0061503">
    <property type="term" value="F:tRNA threonylcarbamoyladenosine dehydratase"/>
    <property type="evidence" value="ECO:0007669"/>
    <property type="project" value="TreeGrafter"/>
</dbReference>
<dbReference type="InterPro" id="IPR000594">
    <property type="entry name" value="ThiF_NAD_FAD-bd"/>
</dbReference>
<dbReference type="InterPro" id="IPR035985">
    <property type="entry name" value="Ubiquitin-activating_enz"/>
</dbReference>
<dbReference type="Gene3D" id="3.40.50.720">
    <property type="entry name" value="NAD(P)-binding Rossmann-like Domain"/>
    <property type="match status" value="1"/>
</dbReference>
<dbReference type="EMBL" id="SLYC01000011">
    <property type="protein sequence ID" value="TCQ03081.1"/>
    <property type="molecule type" value="Genomic_DNA"/>
</dbReference>
<dbReference type="InterPro" id="IPR045886">
    <property type="entry name" value="ThiF/MoeB/HesA"/>
</dbReference>
<feature type="domain" description="THIF-type NAD/FAD binding fold" evidence="1">
    <location>
        <begin position="78"/>
        <end position="267"/>
    </location>
</feature>